<feature type="compositionally biased region" description="Polar residues" evidence="1">
    <location>
        <begin position="172"/>
        <end position="182"/>
    </location>
</feature>
<dbReference type="InterPro" id="IPR022048">
    <property type="entry name" value="Envelope_fusion-like"/>
</dbReference>
<dbReference type="OrthoDB" id="6629909at2759"/>
<feature type="region of interest" description="Disordered" evidence="1">
    <location>
        <begin position="156"/>
        <end position="275"/>
    </location>
</feature>
<sequence length="495" mass="56255">MTADTTNRCDDKIKNSPASTGLTITTFPIDNSTTENKNNCEYCGKSNEIIYLGNELKTWAIRKNVNHNQMGSLLQILQKYHPELPRCSKTVLGTMRNLIITSTLSMKNTPAEYFYFGVKGGLMVEFNKGLSSLLSHYNINTIEIICNVDGLPLHHSTNQETSSGDSDGPATPSLQETQQQDFQGHKRRRKDKSQRTREAVSREGTDGSPSPVPLQSARLESRSQSASSTRSYAEVLQHEQVSDARSRTSLSVSIRSQEADSDHDDDSRREHQLESSIKQQILAPHVLTLTQLIFQLQNINSKISNHVFPLPLEPSNGHLFLELANWDVYYYNHAVVFIIHIPLVDAYTYDYYQLFFLPIPDKQTTDSFHMIKPSSNYILITSGRRRFVVTNERCRIVLHMYLRKEQSAQVRRTKNPAKSLYSEVLHYQQFHKAATLSTLVAKFFTWTNVTANLWLITSSRTTTTEILCLGQNMVTTRIQNTVMIHLPPTCQAYGI</sequence>
<feature type="compositionally biased region" description="Basic and acidic residues" evidence="1">
    <location>
        <begin position="257"/>
        <end position="273"/>
    </location>
</feature>
<reference evidence="2" key="1">
    <citation type="submission" date="2019-08" db="EMBL/GenBank/DDBJ databases">
        <title>The genome of the North American firefly Photinus pyralis.</title>
        <authorList>
            <consortium name="Photinus pyralis genome working group"/>
            <person name="Fallon T.R."/>
            <person name="Sander Lower S.E."/>
            <person name="Weng J.-K."/>
        </authorList>
    </citation>
    <scope>NUCLEOTIDE SEQUENCE</scope>
    <source>
        <strain evidence="2">TRF0915ILg1</strain>
        <tissue evidence="2">Whole body</tissue>
    </source>
</reference>
<evidence type="ECO:0000313" key="2">
    <source>
        <dbReference type="EMBL" id="KAF2902160.1"/>
    </source>
</evidence>
<proteinExistence type="predicted"/>
<protein>
    <submittedName>
        <fullName evidence="2">Uncharacterized protein</fullName>
    </submittedName>
</protein>
<dbReference type="Proteomes" id="UP000801492">
    <property type="component" value="Unassembled WGS sequence"/>
</dbReference>
<feature type="compositionally biased region" description="Basic and acidic residues" evidence="1">
    <location>
        <begin position="236"/>
        <end position="246"/>
    </location>
</feature>
<evidence type="ECO:0000256" key="1">
    <source>
        <dbReference type="SAM" id="MobiDB-lite"/>
    </source>
</evidence>
<feature type="compositionally biased region" description="Low complexity" evidence="1">
    <location>
        <begin position="216"/>
        <end position="233"/>
    </location>
</feature>
<name>A0A8K0GEY1_IGNLU</name>
<accession>A0A8K0GEY1</accession>
<dbReference type="AlphaFoldDB" id="A0A8K0GEY1"/>
<feature type="compositionally biased region" description="Basic and acidic residues" evidence="1">
    <location>
        <begin position="193"/>
        <end position="205"/>
    </location>
</feature>
<gene>
    <name evidence="2" type="ORF">ILUMI_04018</name>
</gene>
<dbReference type="Pfam" id="PF12259">
    <property type="entry name" value="Baculo_F"/>
    <property type="match status" value="1"/>
</dbReference>
<dbReference type="EMBL" id="VTPC01001382">
    <property type="protein sequence ID" value="KAF2902160.1"/>
    <property type="molecule type" value="Genomic_DNA"/>
</dbReference>
<keyword evidence="3" id="KW-1185">Reference proteome</keyword>
<comment type="caution">
    <text evidence="2">The sequence shown here is derived from an EMBL/GenBank/DDBJ whole genome shotgun (WGS) entry which is preliminary data.</text>
</comment>
<evidence type="ECO:0000313" key="3">
    <source>
        <dbReference type="Proteomes" id="UP000801492"/>
    </source>
</evidence>
<feature type="compositionally biased region" description="Polar residues" evidence="1">
    <location>
        <begin position="156"/>
        <end position="165"/>
    </location>
</feature>
<organism evidence="2 3">
    <name type="scientific">Ignelater luminosus</name>
    <name type="common">Cucubano</name>
    <name type="synonym">Pyrophorus luminosus</name>
    <dbReference type="NCBI Taxonomy" id="2038154"/>
    <lineage>
        <taxon>Eukaryota</taxon>
        <taxon>Metazoa</taxon>
        <taxon>Ecdysozoa</taxon>
        <taxon>Arthropoda</taxon>
        <taxon>Hexapoda</taxon>
        <taxon>Insecta</taxon>
        <taxon>Pterygota</taxon>
        <taxon>Neoptera</taxon>
        <taxon>Endopterygota</taxon>
        <taxon>Coleoptera</taxon>
        <taxon>Polyphaga</taxon>
        <taxon>Elateriformia</taxon>
        <taxon>Elateroidea</taxon>
        <taxon>Elateridae</taxon>
        <taxon>Agrypninae</taxon>
        <taxon>Pyrophorini</taxon>
        <taxon>Ignelater</taxon>
    </lineage>
</organism>